<dbReference type="PANTHER" id="PTHR15454:SF72">
    <property type="entry name" value="OUTER ARM DYNEIN LIGHT CHAIN 1 PROTEIN"/>
    <property type="match status" value="1"/>
</dbReference>
<evidence type="ECO:0000313" key="5">
    <source>
        <dbReference type="Proteomes" id="UP000836841"/>
    </source>
</evidence>
<proteinExistence type="predicted"/>
<evidence type="ECO:0000313" key="4">
    <source>
        <dbReference type="EMBL" id="CAH2053432.1"/>
    </source>
</evidence>
<dbReference type="PANTHER" id="PTHR15454">
    <property type="entry name" value="NISCHARIN RELATED"/>
    <property type="match status" value="1"/>
</dbReference>
<dbReference type="SUPFAM" id="SSF52058">
    <property type="entry name" value="L domain-like"/>
    <property type="match status" value="1"/>
</dbReference>
<name>A0AAU9S2P4_THLAR</name>
<feature type="compositionally biased region" description="Polar residues" evidence="3">
    <location>
        <begin position="307"/>
        <end position="316"/>
    </location>
</feature>
<keyword evidence="2" id="KW-0677">Repeat</keyword>
<sequence>MATSFSRYSSRVFVSVLTPSPCDPDSNPFFYLLSILMAIVTGDRYLENLEKFLEDMAESLIDGTDVLKLNPAGLHYVHLRLESLRELERMLSGAPVDYLRAYVSDIGDYRALEQLRRILRLLPSLKVVSSLPSPARDPTPLSLLPFSRLKVLELRGCDLSTSSAKGLLELRHTLEKIICHNSTDALRHVFASRIAEIKDSPQWTKLAFVSCACNRLVLMDESLQLLPAVESLDLSRNKFAKLKLDGKHIGNREFWKRQVVVSRRKSQPASYGFYSPARGEADDEGSCNRKKTKIYRLASIDTEEESTCVNSDQESASCEPETQSKEENVKSDHEGDIFGLISKVEQLKKERSVLWLREFKEWMDHSSEDLVEVRKDGQSIDMEKKYYTKNRKSPNHHDETLKYPPRPSPGFQITDLNQKDQAFLLDGKPDENGNMSTLDVAQDMTGAFSPSTYLQSPPHYQKDVLYRRHNLVEEILQLSADSYSVASSDSTSSCSENENYDSEQSNPEQDMLMDHLNANRPGEKILGSAKDLLDSQREKSSIIKTWRIDDSFKAKTTNFLSGLQNSELASDLPLVRQKEKQEEA</sequence>
<dbReference type="GO" id="GO:0005737">
    <property type="term" value="C:cytoplasm"/>
    <property type="evidence" value="ECO:0007669"/>
    <property type="project" value="TreeGrafter"/>
</dbReference>
<dbReference type="Proteomes" id="UP000836841">
    <property type="component" value="Chromosome 3"/>
</dbReference>
<organism evidence="4 5">
    <name type="scientific">Thlaspi arvense</name>
    <name type="common">Field penny-cress</name>
    <dbReference type="NCBI Taxonomy" id="13288"/>
    <lineage>
        <taxon>Eukaryota</taxon>
        <taxon>Viridiplantae</taxon>
        <taxon>Streptophyta</taxon>
        <taxon>Embryophyta</taxon>
        <taxon>Tracheophyta</taxon>
        <taxon>Spermatophyta</taxon>
        <taxon>Magnoliopsida</taxon>
        <taxon>eudicotyledons</taxon>
        <taxon>Gunneridae</taxon>
        <taxon>Pentapetalae</taxon>
        <taxon>rosids</taxon>
        <taxon>malvids</taxon>
        <taxon>Brassicales</taxon>
        <taxon>Brassicaceae</taxon>
        <taxon>Thlaspideae</taxon>
        <taxon>Thlaspi</taxon>
    </lineage>
</organism>
<evidence type="ECO:0000256" key="2">
    <source>
        <dbReference type="ARBA" id="ARBA00022737"/>
    </source>
</evidence>
<feature type="region of interest" description="Disordered" evidence="3">
    <location>
        <begin position="306"/>
        <end position="331"/>
    </location>
</feature>
<feature type="region of interest" description="Disordered" evidence="3">
    <location>
        <begin position="486"/>
        <end position="507"/>
    </location>
</feature>
<dbReference type="InterPro" id="IPR032675">
    <property type="entry name" value="LRR_dom_sf"/>
</dbReference>
<accession>A0AAU9S2P4</accession>
<reference evidence="4 5" key="1">
    <citation type="submission" date="2022-03" db="EMBL/GenBank/DDBJ databases">
        <authorList>
            <person name="Nunn A."/>
            <person name="Chopra R."/>
            <person name="Nunn A."/>
            <person name="Contreras Garrido A."/>
        </authorList>
    </citation>
    <scope>NUCLEOTIDE SEQUENCE [LARGE SCALE GENOMIC DNA]</scope>
</reference>
<keyword evidence="1" id="KW-0433">Leucine-rich repeat</keyword>
<dbReference type="Gene3D" id="3.80.10.10">
    <property type="entry name" value="Ribonuclease Inhibitor"/>
    <property type="match status" value="1"/>
</dbReference>
<evidence type="ECO:0000256" key="3">
    <source>
        <dbReference type="SAM" id="MobiDB-lite"/>
    </source>
</evidence>
<keyword evidence="5" id="KW-1185">Reference proteome</keyword>
<dbReference type="AlphaFoldDB" id="A0AAU9S2P4"/>
<gene>
    <name evidence="4" type="ORF">TAV2_LOCUS8764</name>
</gene>
<dbReference type="EMBL" id="OU466859">
    <property type="protein sequence ID" value="CAH2053432.1"/>
    <property type="molecule type" value="Genomic_DNA"/>
</dbReference>
<feature type="compositionally biased region" description="Basic and acidic residues" evidence="3">
    <location>
        <begin position="322"/>
        <end position="331"/>
    </location>
</feature>
<protein>
    <submittedName>
        <fullName evidence="4">Uncharacterized protein</fullName>
    </submittedName>
</protein>
<feature type="compositionally biased region" description="Low complexity" evidence="3">
    <location>
        <begin position="486"/>
        <end position="495"/>
    </location>
</feature>
<feature type="region of interest" description="Disordered" evidence="3">
    <location>
        <begin position="389"/>
        <end position="410"/>
    </location>
</feature>
<evidence type="ECO:0000256" key="1">
    <source>
        <dbReference type="ARBA" id="ARBA00022614"/>
    </source>
</evidence>